<dbReference type="EC" id="1.14.19.-" evidence="1"/>
<keyword evidence="1" id="KW-0560">Oxidoreductase</keyword>
<proteinExistence type="predicted"/>
<comment type="caution">
    <text evidence="1">The sequence shown here is derived from an EMBL/GenBank/DDBJ whole genome shotgun (WGS) entry which is preliminary data.</text>
</comment>
<dbReference type="InterPro" id="IPR033856">
    <property type="entry name" value="Trp_halogen"/>
</dbReference>
<organism evidence="1 2">
    <name type="scientific">Gilvimarinus japonicus</name>
    <dbReference type="NCBI Taxonomy" id="1796469"/>
    <lineage>
        <taxon>Bacteria</taxon>
        <taxon>Pseudomonadati</taxon>
        <taxon>Pseudomonadota</taxon>
        <taxon>Gammaproteobacteria</taxon>
        <taxon>Cellvibrionales</taxon>
        <taxon>Cellvibrionaceae</taxon>
        <taxon>Gilvimarinus</taxon>
    </lineage>
</organism>
<reference evidence="2" key="1">
    <citation type="journal article" date="2019" name="Int. J. Syst. Evol. Microbiol.">
        <title>The Global Catalogue of Microorganisms (GCM) 10K type strain sequencing project: providing services to taxonomists for standard genome sequencing and annotation.</title>
        <authorList>
            <consortium name="The Broad Institute Genomics Platform"/>
            <consortium name="The Broad Institute Genome Sequencing Center for Infectious Disease"/>
            <person name="Wu L."/>
            <person name="Ma J."/>
        </authorList>
    </citation>
    <scope>NUCLEOTIDE SEQUENCE [LARGE SCALE GENOMIC DNA]</scope>
    <source>
        <strain evidence="2">KCTC 52141</strain>
    </source>
</reference>
<dbReference type="GO" id="GO:0016491">
    <property type="term" value="F:oxidoreductase activity"/>
    <property type="evidence" value="ECO:0007669"/>
    <property type="project" value="UniProtKB-KW"/>
</dbReference>
<dbReference type="PANTHER" id="PTHR43747:SF4">
    <property type="entry name" value="FLAVIN-DEPENDENT TRYPTOPHAN HALOGENASE"/>
    <property type="match status" value="1"/>
</dbReference>
<dbReference type="PANTHER" id="PTHR43747">
    <property type="entry name" value="FAD-BINDING PROTEIN"/>
    <property type="match status" value="1"/>
</dbReference>
<dbReference type="InterPro" id="IPR036188">
    <property type="entry name" value="FAD/NAD-bd_sf"/>
</dbReference>
<name>A0ABV7HPK3_9GAMM</name>
<dbReference type="Proteomes" id="UP001595548">
    <property type="component" value="Unassembled WGS sequence"/>
</dbReference>
<gene>
    <name evidence="1" type="ORF">ACFOEB_11165</name>
</gene>
<dbReference type="SUPFAM" id="SSF51905">
    <property type="entry name" value="FAD/NAD(P)-binding domain"/>
    <property type="match status" value="1"/>
</dbReference>
<dbReference type="Pfam" id="PF04820">
    <property type="entry name" value="Trp_halogenase"/>
    <property type="match status" value="1"/>
</dbReference>
<protein>
    <submittedName>
        <fullName evidence="1">Tryptophan halogenase family protein</fullName>
        <ecNumber evidence="1">1.14.19.-</ecNumber>
    </submittedName>
</protein>
<accession>A0ABV7HPK3</accession>
<evidence type="ECO:0000313" key="2">
    <source>
        <dbReference type="Proteomes" id="UP001595548"/>
    </source>
</evidence>
<sequence length="502" mass="56857">MSNAPLEKIIIVGGGTAGWMAAASMAKLLRPGTCEILLVESEDIGTVGVGEATIPQILLFNKLLDIDEDDFIKKTQGTFKLGIEFVDWGALNSSYFHAFGSVGKDMSGVQFYHYWLKMRAQGKAAGIDDYTLSSQACLQKKFMRPIEAGNSPLSNVAYAYHFDAGLYAAYLREYAQSRGVTRMEGKVVDTHLRHNGFIQSVQLESGAVYEADFFIDCSGFRGLLIEQALNTGYDDWSHWLPCDRAVAVGCESVAEPWPYTRSTAQKAGWQWRIPLQHRTGNGYVYASKFISDDEARQTLLDNLDGAPVGEPKLLKFVTGKRKKFWNKNCLALGLASGFMEPLESTSIHLVQAGLAKFMSFFPNKNCDESDVDEYNRQTTFDYERIRDFLILHYCVTDRDDSEFWNYCRNMTIPDSLTQKIDQFKANGRVFRHNGEMFNDLSWFEVMYGQGITPKGYHALVDNMPEEELHKRLEGIKSVIRRSVDHMPTHQEFINQHCRAKPM</sequence>
<dbReference type="RefSeq" id="WP_382416689.1">
    <property type="nucleotide sequence ID" value="NZ_AP031500.1"/>
</dbReference>
<evidence type="ECO:0000313" key="1">
    <source>
        <dbReference type="EMBL" id="MFC3155760.1"/>
    </source>
</evidence>
<dbReference type="PIRSF" id="PIRSF011396">
    <property type="entry name" value="Trp_halogenase"/>
    <property type="match status" value="1"/>
</dbReference>
<dbReference type="InterPro" id="IPR050816">
    <property type="entry name" value="Flavin-dep_Halogenase_NPB"/>
</dbReference>
<dbReference type="EMBL" id="JBHRTL010000007">
    <property type="protein sequence ID" value="MFC3155760.1"/>
    <property type="molecule type" value="Genomic_DNA"/>
</dbReference>
<keyword evidence="2" id="KW-1185">Reference proteome</keyword>
<dbReference type="InterPro" id="IPR006905">
    <property type="entry name" value="Flavin_halogenase"/>
</dbReference>
<dbReference type="Gene3D" id="3.50.50.60">
    <property type="entry name" value="FAD/NAD(P)-binding domain"/>
    <property type="match status" value="1"/>
</dbReference>